<evidence type="ECO:0000313" key="3">
    <source>
        <dbReference type="Proteomes" id="UP000009183"/>
    </source>
</evidence>
<dbReference type="AlphaFoldDB" id="D7T045"/>
<accession>D7T045</accession>
<dbReference type="Proteomes" id="UP000009183">
    <property type="component" value="Chromosome 12"/>
</dbReference>
<sequence>MIENLHQVVMIISILMASLHLEEARYIIWHGVRCERGSQHSWLFPKSDYGLETPINDNGCNSNW</sequence>
<keyword evidence="3" id="KW-1185">Reference proteome</keyword>
<organism evidence="2 3">
    <name type="scientific">Vitis vinifera</name>
    <name type="common">Grape</name>
    <dbReference type="NCBI Taxonomy" id="29760"/>
    <lineage>
        <taxon>Eukaryota</taxon>
        <taxon>Viridiplantae</taxon>
        <taxon>Streptophyta</taxon>
        <taxon>Embryophyta</taxon>
        <taxon>Tracheophyta</taxon>
        <taxon>Spermatophyta</taxon>
        <taxon>Magnoliopsida</taxon>
        <taxon>eudicotyledons</taxon>
        <taxon>Gunneridae</taxon>
        <taxon>Pentapetalae</taxon>
        <taxon>rosids</taxon>
        <taxon>Vitales</taxon>
        <taxon>Vitaceae</taxon>
        <taxon>Viteae</taxon>
        <taxon>Vitis</taxon>
    </lineage>
</organism>
<dbReference type="HOGENOM" id="CLU_2872179_0_0_1"/>
<evidence type="ECO:0000256" key="1">
    <source>
        <dbReference type="SAM" id="SignalP"/>
    </source>
</evidence>
<dbReference type="PaxDb" id="29760-VIT_12s0034g01060.t01"/>
<evidence type="ECO:0000313" key="2">
    <source>
        <dbReference type="EMBL" id="CBI23874.3"/>
    </source>
</evidence>
<dbReference type="EMBL" id="FN595497">
    <property type="protein sequence ID" value="CBI23874.3"/>
    <property type="molecule type" value="Genomic_DNA"/>
</dbReference>
<proteinExistence type="predicted"/>
<gene>
    <name evidence="2" type="ordered locus">VIT_12s0034g01060</name>
</gene>
<protein>
    <submittedName>
        <fullName evidence="2">Uncharacterized protein</fullName>
    </submittedName>
</protein>
<name>D7T045_VITVI</name>
<feature type="signal peptide" evidence="1">
    <location>
        <begin position="1"/>
        <end position="24"/>
    </location>
</feature>
<feature type="chain" id="PRO_5003105849" evidence="1">
    <location>
        <begin position="25"/>
        <end position="64"/>
    </location>
</feature>
<keyword evidence="1" id="KW-0732">Signal</keyword>
<reference evidence="3" key="1">
    <citation type="journal article" date="2007" name="Nature">
        <title>The grapevine genome sequence suggests ancestral hexaploidization in major angiosperm phyla.</title>
        <authorList>
            <consortium name="The French-Italian Public Consortium for Grapevine Genome Characterization."/>
            <person name="Jaillon O."/>
            <person name="Aury J.-M."/>
            <person name="Noel B."/>
            <person name="Policriti A."/>
            <person name="Clepet C."/>
            <person name="Casagrande A."/>
            <person name="Choisne N."/>
            <person name="Aubourg S."/>
            <person name="Vitulo N."/>
            <person name="Jubin C."/>
            <person name="Vezzi A."/>
            <person name="Legeai F."/>
            <person name="Hugueney P."/>
            <person name="Dasilva C."/>
            <person name="Horner D."/>
            <person name="Mica E."/>
            <person name="Jublot D."/>
            <person name="Poulain J."/>
            <person name="Bruyere C."/>
            <person name="Billault A."/>
            <person name="Segurens B."/>
            <person name="Gouyvenoux M."/>
            <person name="Ugarte E."/>
            <person name="Cattonaro F."/>
            <person name="Anthouard V."/>
            <person name="Vico V."/>
            <person name="Del Fabbro C."/>
            <person name="Alaux M."/>
            <person name="Di Gaspero G."/>
            <person name="Dumas V."/>
            <person name="Felice N."/>
            <person name="Paillard S."/>
            <person name="Juman I."/>
            <person name="Moroldo M."/>
            <person name="Scalabrin S."/>
            <person name="Canaguier A."/>
            <person name="Le Clainche I."/>
            <person name="Malacrida G."/>
            <person name="Durand E."/>
            <person name="Pesole G."/>
            <person name="Laucou V."/>
            <person name="Chatelet P."/>
            <person name="Merdinoglu D."/>
            <person name="Delledonne M."/>
            <person name="Pezzotti M."/>
            <person name="Lecharny A."/>
            <person name="Scarpelli C."/>
            <person name="Artiguenave F."/>
            <person name="Pe M.E."/>
            <person name="Valle G."/>
            <person name="Morgante M."/>
            <person name="Caboche M."/>
            <person name="Adam-Blondon A.-F."/>
            <person name="Weissenbach J."/>
            <person name="Quetier F."/>
            <person name="Wincker P."/>
        </authorList>
    </citation>
    <scope>NUCLEOTIDE SEQUENCE [LARGE SCALE GENOMIC DNA]</scope>
    <source>
        <strain evidence="3">cv. Pinot noir / PN40024</strain>
    </source>
</reference>
<dbReference type="InParanoid" id="D7T045"/>